<evidence type="ECO:0000313" key="1">
    <source>
        <dbReference type="EnsemblPlants" id="AVESA.00010b.r2.6DG1186450.1.CDS"/>
    </source>
</evidence>
<reference evidence="1" key="1">
    <citation type="submission" date="2021-05" db="EMBL/GenBank/DDBJ databases">
        <authorList>
            <person name="Scholz U."/>
            <person name="Mascher M."/>
            <person name="Fiebig A."/>
        </authorList>
    </citation>
    <scope>NUCLEOTIDE SEQUENCE [LARGE SCALE GENOMIC DNA]</scope>
</reference>
<sequence length="1808" mass="202192">MALAALESCFRAVPPDAVAAVVDCVLASSSSTSPSQLFHSLLDSFPQALPASSVQAQTLHPGHGHSHAASLSHAAALCHLLPHLDSTSSSPKDALRTLLWRVFLPLLRADSSSQLQQQAVELMCDAVSGIRSWDVLGATILPFCIRSCAVAVALPTVGSHEYDAADDDSNMYHYYRWDDAGDDHLSAAGLLPLSKAAALLASLLGDALQRRRTTVDGADASLEALVQNLTWDLSRLVLKMFDHGQEYRSCATQVLLEPLLILLADVSCVTVEFGAVQLKLTRSGFLESIWNCCVSLFSLGRAERLDAYGILSLYFSALKSGPPQYAVPGADEARDFDLRNVTGFWDEVRRGLVDKDSLVRKQAFYVLKISLSIFSSGNDGSQQCSGRSPASLPSQDKSSTTVTKKERWANKEAKSLGVEEITQSGEHCSSGHDRWKVFLLLYEMLQEFGTHLVEAAWTHQVVLLFESTPQSGHMDHTSYKAFHAQMESVEGIFHWMTVLWERGFTHDNPQVRCLVMQSCLDIAWERYKGYAQMIPRIFVLGPLVRGLNDVVHHKDFGVGGVYNSETIKGAEKFFSNYARELTTCDRLHLVWNLASAAKQDTFGRAGLMTLAFCVASCACQSDTHELPCASAVNNLAKCNGDTSMDVNTADLLEALWILSERSKHHFNPKYRLKVCEQVIKAAVSLISAAEIPLNRLLYFISTIPREFTDYTGPLRATVQKWCVQKKECSKINTLLDELIYFPATFMKHTGVDGSYLYLYDDEDVGAWEAEARRWARTLLLITPEEQYFTQIFSFLEKCGDKLSEHSPAREYLTFFIIIISLIEELEVKQKKLVHQNNTTTSSGGSDMTNRALNEKLAKSLLLVLENMVAFGKQSCSVFWLKNKDDMDLPCSVTGKLGGPSQRRLATSITSSVLQCIWSLRCISSVVTWCNHYISDVSLDSAFSFLWEFCWEVIQHCTYATETGAELHLAAYEALVYVLSALSTPTIYQFLDFVEPKQNNGAIQLSLDLLANTFLGNINSLLTNGVLTRSRRAVLMCWKWLCVDSLLSISCYCDENESQLKRFGPLFSDSTLRSIFLDITESLENAGENSVVSILRCVRSVLGLLQSNMRRGNLSSLGISYEMMMQLVKSSWILHLSCNKRRIAPIAALLSAILHPSIFPNLELHQGNEKGPGPLKWFVENLLSEGSKSPRTIRLAALHLSGLWLMYPKTLGFYMEELKLLALYGSVAFDEDFEAELSENHGARFEVSMLAQSPDREFTEVFINTELYARVSVAALFHQLKRLGTEEALQSGKLFLLKLLDSAVNDNDLSKELYKKYSSVHRRKVRVWQMICVLSHYVEEDIVEQVTSSVHICLYRNNLPAVRQFLETFAILIYLKFPTLAKEQLVPIFHDNEMRQQALSSYVFIAANVMLHSRELAVQRNHLNQLLPPIIPFLTSHHHSLRSFTQLLVHCVFSKLWPILQLVSSEEPFIEKRCFQDLKKYLAENTDCARLRVSIEGFLDVFDPETSGTPSGIFTARPESSGFECVPVSVLERVNNFLNDVREELRDSMIKDSAAIKNEDLAAGKPKKEDSSSTDEKIIASKDFQKKIIPHRDSEQAPSSNGTSVMGNNDISRLLFEIEEDDGAFNLAVESRKEAAETIRRSQQDLIVVASLVERIPNLAGLTRTCEIFKAGGLAVADLGVAQDKQFRLISVTAEKWVPMMEVRVESVRAFLERKRAEGYTVVGLEQTANSVALDEFVFPEKTVVVLGREKEGIPVDIIQQVVDVCVEIPQLGVVRSLNVHVSAAIAIWDYTRQHRTSRRTLESQSPPQ</sequence>
<keyword evidence="2" id="KW-1185">Reference proteome</keyword>
<name>A0ACD5ZG40_AVESA</name>
<protein>
    <submittedName>
        <fullName evidence="1">Uncharacterized protein</fullName>
    </submittedName>
</protein>
<dbReference type="EnsemblPlants" id="AVESA.00010b.r2.6DG1186450.1">
    <property type="protein sequence ID" value="AVESA.00010b.r2.6DG1186450.1.CDS"/>
    <property type="gene ID" value="AVESA.00010b.r2.6DG1186450"/>
</dbReference>
<organism evidence="1 2">
    <name type="scientific">Avena sativa</name>
    <name type="common">Oat</name>
    <dbReference type="NCBI Taxonomy" id="4498"/>
    <lineage>
        <taxon>Eukaryota</taxon>
        <taxon>Viridiplantae</taxon>
        <taxon>Streptophyta</taxon>
        <taxon>Embryophyta</taxon>
        <taxon>Tracheophyta</taxon>
        <taxon>Spermatophyta</taxon>
        <taxon>Magnoliopsida</taxon>
        <taxon>Liliopsida</taxon>
        <taxon>Poales</taxon>
        <taxon>Poaceae</taxon>
        <taxon>BOP clade</taxon>
        <taxon>Pooideae</taxon>
        <taxon>Poodae</taxon>
        <taxon>Poeae</taxon>
        <taxon>Poeae Chloroplast Group 1 (Aveneae type)</taxon>
        <taxon>Aveninae</taxon>
        <taxon>Avena</taxon>
    </lineage>
</organism>
<dbReference type="Proteomes" id="UP001732700">
    <property type="component" value="Chromosome 6D"/>
</dbReference>
<reference evidence="1" key="2">
    <citation type="submission" date="2025-09" db="UniProtKB">
        <authorList>
            <consortium name="EnsemblPlants"/>
        </authorList>
    </citation>
    <scope>IDENTIFICATION</scope>
</reference>
<accession>A0ACD5ZG40</accession>
<proteinExistence type="predicted"/>
<evidence type="ECO:0000313" key="2">
    <source>
        <dbReference type="Proteomes" id="UP001732700"/>
    </source>
</evidence>